<comment type="caution">
    <text evidence="2">The sequence shown here is derived from an EMBL/GenBank/DDBJ whole genome shotgun (WGS) entry which is preliminary data.</text>
</comment>
<evidence type="ECO:0000313" key="2">
    <source>
        <dbReference type="EMBL" id="GAH36277.1"/>
    </source>
</evidence>
<feature type="non-terminal residue" evidence="2">
    <location>
        <position position="1"/>
    </location>
</feature>
<dbReference type="EMBL" id="BARU01010708">
    <property type="protein sequence ID" value="GAH36277.1"/>
    <property type="molecule type" value="Genomic_DNA"/>
</dbReference>
<organism evidence="2">
    <name type="scientific">marine sediment metagenome</name>
    <dbReference type="NCBI Taxonomy" id="412755"/>
    <lineage>
        <taxon>unclassified sequences</taxon>
        <taxon>metagenomes</taxon>
        <taxon>ecological metagenomes</taxon>
    </lineage>
</organism>
<sequence>KDYSQEDYIEQFKLKIKKLLDKLDRMEEMYKTEKDIPKFFWEVLTKQRSELNKLLKKYGKDEILPSDLS</sequence>
<evidence type="ECO:0000256" key="1">
    <source>
        <dbReference type="SAM" id="Coils"/>
    </source>
</evidence>
<reference evidence="2" key="1">
    <citation type="journal article" date="2014" name="Front. Microbiol.">
        <title>High frequency of phylogenetically diverse reductive dehalogenase-homologous genes in deep subseafloor sedimentary metagenomes.</title>
        <authorList>
            <person name="Kawai M."/>
            <person name="Futagami T."/>
            <person name="Toyoda A."/>
            <person name="Takaki Y."/>
            <person name="Nishi S."/>
            <person name="Hori S."/>
            <person name="Arai W."/>
            <person name="Tsubouchi T."/>
            <person name="Morono Y."/>
            <person name="Uchiyama I."/>
            <person name="Ito T."/>
            <person name="Fujiyama A."/>
            <person name="Inagaki F."/>
            <person name="Takami H."/>
        </authorList>
    </citation>
    <scope>NUCLEOTIDE SEQUENCE</scope>
    <source>
        <strain evidence="2">Expedition CK06-06</strain>
    </source>
</reference>
<dbReference type="AlphaFoldDB" id="X1EUM6"/>
<keyword evidence="1" id="KW-0175">Coiled coil</keyword>
<proteinExistence type="predicted"/>
<name>X1EUM6_9ZZZZ</name>
<gene>
    <name evidence="2" type="ORF">S03H2_20334</name>
</gene>
<evidence type="ECO:0008006" key="3">
    <source>
        <dbReference type="Google" id="ProtNLM"/>
    </source>
</evidence>
<protein>
    <recommendedName>
        <fullName evidence="3">Phosphoenolpyruvate carboxykinase C-terminal P-loop domain-containing protein</fullName>
    </recommendedName>
</protein>
<feature type="coiled-coil region" evidence="1">
    <location>
        <begin position="9"/>
        <end position="36"/>
    </location>
</feature>
<accession>X1EUM6</accession>